<accession>A0A212JEP3</accession>
<keyword evidence="1" id="KW-0812">Transmembrane</keyword>
<name>A0A212JEP3_9FIRM</name>
<evidence type="ECO:0000313" key="2">
    <source>
        <dbReference type="EMBL" id="SBV97889.1"/>
    </source>
</evidence>
<dbReference type="AlphaFoldDB" id="A0A212JEP3"/>
<keyword evidence="1" id="KW-1133">Transmembrane helix</keyword>
<organism evidence="2">
    <name type="scientific">uncultured Eubacteriales bacterium</name>
    <dbReference type="NCBI Taxonomy" id="172733"/>
    <lineage>
        <taxon>Bacteria</taxon>
        <taxon>Bacillati</taxon>
        <taxon>Bacillota</taxon>
        <taxon>Clostridia</taxon>
        <taxon>Eubacteriales</taxon>
        <taxon>environmental samples</taxon>
    </lineage>
</organism>
<reference evidence="2" key="1">
    <citation type="submission" date="2016-04" db="EMBL/GenBank/DDBJ databases">
        <authorList>
            <person name="Evans L.H."/>
            <person name="Alamgir A."/>
            <person name="Owens N."/>
            <person name="Weber N.D."/>
            <person name="Virtaneva K."/>
            <person name="Barbian K."/>
            <person name="Babar A."/>
            <person name="Rosenke K."/>
        </authorList>
    </citation>
    <scope>NUCLEOTIDE SEQUENCE</scope>
    <source>
        <strain evidence="2">86</strain>
    </source>
</reference>
<feature type="transmembrane region" description="Helical" evidence="1">
    <location>
        <begin position="6"/>
        <end position="24"/>
    </location>
</feature>
<dbReference type="EMBL" id="FLUN01000001">
    <property type="protein sequence ID" value="SBV97889.1"/>
    <property type="molecule type" value="Genomic_DNA"/>
</dbReference>
<evidence type="ECO:0000256" key="1">
    <source>
        <dbReference type="SAM" id="Phobius"/>
    </source>
</evidence>
<keyword evidence="1" id="KW-0472">Membrane</keyword>
<sequence length="35" mass="4137">MDFLISHWHCILPVAGIIIAVFFMRDKPKDKNHKD</sequence>
<proteinExistence type="predicted"/>
<protein>
    <submittedName>
        <fullName evidence="2">Uncharacterized protein</fullName>
    </submittedName>
</protein>
<gene>
    <name evidence="2" type="ORF">KL86CLO1_10971</name>
</gene>